<keyword evidence="3" id="KW-0548">Nucleotidyltransferase</keyword>
<dbReference type="Gene3D" id="3.30.420.10">
    <property type="entry name" value="Ribonuclease H-like superfamily/Ribonuclease H"/>
    <property type="match status" value="1"/>
</dbReference>
<gene>
    <name evidence="3" type="primary">polC3</name>
    <name evidence="3" type="ORF">CGERO_07195</name>
</gene>
<dbReference type="SMART" id="SM00479">
    <property type="entry name" value="EXOIII"/>
    <property type="match status" value="1"/>
</dbReference>
<dbReference type="GO" id="GO:0003676">
    <property type="term" value="F:nucleic acid binding"/>
    <property type="evidence" value="ECO:0007669"/>
    <property type="project" value="InterPro"/>
</dbReference>
<dbReference type="GO" id="GO:0003887">
    <property type="term" value="F:DNA-directed DNA polymerase activity"/>
    <property type="evidence" value="ECO:0007669"/>
    <property type="project" value="UniProtKB-EC"/>
</dbReference>
<evidence type="ECO:0000256" key="1">
    <source>
        <dbReference type="SAM" id="MobiDB-lite"/>
    </source>
</evidence>
<name>A0A3G6J1B0_9CORY</name>
<dbReference type="InterPro" id="IPR012337">
    <property type="entry name" value="RNaseH-like_sf"/>
</dbReference>
<evidence type="ECO:0000313" key="3">
    <source>
        <dbReference type="EMBL" id="AZA11739.1"/>
    </source>
</evidence>
<protein>
    <submittedName>
        <fullName evidence="3">DNA polymerase III PolC-type</fullName>
        <ecNumber evidence="3">2.7.7.7</ecNumber>
    </submittedName>
</protein>
<dbReference type="InterPro" id="IPR013520">
    <property type="entry name" value="Ribonucl_H"/>
</dbReference>
<dbReference type="AlphaFoldDB" id="A0A3G6J1B0"/>
<reference evidence="3 4" key="1">
    <citation type="submission" date="2018-11" db="EMBL/GenBank/DDBJ databases">
        <authorList>
            <person name="Kleinhagauer T."/>
            <person name="Glaeser S.P."/>
            <person name="Spergser J."/>
            <person name="Ruckert C."/>
            <person name="Kaempfer P."/>
            <person name="Busse H.-J."/>
        </authorList>
    </citation>
    <scope>NUCLEOTIDE SEQUENCE [LARGE SCALE GENOMIC DNA]</scope>
    <source>
        <strain evidence="3 4">W8</strain>
    </source>
</reference>
<accession>A0A3G6J1B0</accession>
<sequence>MSAEFQAHGALIAVHAQAVSLRYSVLQKALGQRDHEVPVDKLDAPSVRLATPALQGHVDAGALRVRFAPGTADEQRRFVSAVEAALRGEAPAAAQVPGLHFAAVDVETANADWGSICQIGVSKVIDGSVVDEQTWLCKPPASIDAFEPANIAIHGITAEDVAEAMPFDQAFAQAMEFCEDLPLAAHNAQFDMTAFRRATIAADIATPTATFGCSLALARAAKLDVPNHKLPTVAKALGADLLKHHDAGADARACAEIIIALAQRADAQGSFADVMHALGFNTGTLDADRVYPVLRDRSKHRANDVEIEAVSSQQEQRQAQPRQPWAKVATPDEIPEPNSEADPNGNLYGQTVVLSGDFEPYSKGELWAAIANQGATVAKNVTKKTTILVSGPWQGKTSKLKRAEELQAKGQDLAIWSKEELVTQLGLDEAPPF</sequence>
<dbReference type="RefSeq" id="WP_123934570.1">
    <property type="nucleotide sequence ID" value="NZ_CP033897.1"/>
</dbReference>
<dbReference type="PANTHER" id="PTHR30231:SF42">
    <property type="entry name" value="EXONUCLEASE"/>
    <property type="match status" value="1"/>
</dbReference>
<evidence type="ECO:0000313" key="4">
    <source>
        <dbReference type="Proteomes" id="UP000271587"/>
    </source>
</evidence>
<dbReference type="PANTHER" id="PTHR30231">
    <property type="entry name" value="DNA POLYMERASE III SUBUNIT EPSILON"/>
    <property type="match status" value="1"/>
</dbReference>
<dbReference type="CDD" id="cd06130">
    <property type="entry name" value="DNA_pol_III_epsilon_like"/>
    <property type="match status" value="1"/>
</dbReference>
<dbReference type="PROSITE" id="PS50172">
    <property type="entry name" value="BRCT"/>
    <property type="match status" value="1"/>
</dbReference>
<dbReference type="InterPro" id="IPR036397">
    <property type="entry name" value="RNaseH_sf"/>
</dbReference>
<dbReference type="GO" id="GO:0008408">
    <property type="term" value="F:3'-5' exonuclease activity"/>
    <property type="evidence" value="ECO:0007669"/>
    <property type="project" value="TreeGrafter"/>
</dbReference>
<dbReference type="SUPFAM" id="SSF53098">
    <property type="entry name" value="Ribonuclease H-like"/>
    <property type="match status" value="1"/>
</dbReference>
<keyword evidence="4" id="KW-1185">Reference proteome</keyword>
<dbReference type="KEGG" id="cgk:CGERO_07195"/>
<dbReference type="GO" id="GO:0005829">
    <property type="term" value="C:cytosol"/>
    <property type="evidence" value="ECO:0007669"/>
    <property type="project" value="TreeGrafter"/>
</dbReference>
<feature type="compositionally biased region" description="Low complexity" evidence="1">
    <location>
        <begin position="308"/>
        <end position="324"/>
    </location>
</feature>
<dbReference type="OrthoDB" id="9803913at2"/>
<dbReference type="SUPFAM" id="SSF52113">
    <property type="entry name" value="BRCT domain"/>
    <property type="match status" value="1"/>
</dbReference>
<evidence type="ECO:0000259" key="2">
    <source>
        <dbReference type="PROSITE" id="PS50172"/>
    </source>
</evidence>
<dbReference type="Pfam" id="PF00929">
    <property type="entry name" value="RNase_T"/>
    <property type="match status" value="1"/>
</dbReference>
<feature type="domain" description="BRCT" evidence="2">
    <location>
        <begin position="342"/>
        <end position="433"/>
    </location>
</feature>
<dbReference type="Proteomes" id="UP000271587">
    <property type="component" value="Chromosome"/>
</dbReference>
<keyword evidence="3" id="KW-0808">Transferase</keyword>
<dbReference type="Gene3D" id="3.40.50.10190">
    <property type="entry name" value="BRCT domain"/>
    <property type="match status" value="1"/>
</dbReference>
<dbReference type="InterPro" id="IPR036420">
    <property type="entry name" value="BRCT_dom_sf"/>
</dbReference>
<organism evidence="3 4">
    <name type="scientific">Corynebacterium gerontici</name>
    <dbReference type="NCBI Taxonomy" id="2079234"/>
    <lineage>
        <taxon>Bacteria</taxon>
        <taxon>Bacillati</taxon>
        <taxon>Actinomycetota</taxon>
        <taxon>Actinomycetes</taxon>
        <taxon>Mycobacteriales</taxon>
        <taxon>Corynebacteriaceae</taxon>
        <taxon>Corynebacterium</taxon>
    </lineage>
</organism>
<dbReference type="EMBL" id="CP033897">
    <property type="protein sequence ID" value="AZA11739.1"/>
    <property type="molecule type" value="Genomic_DNA"/>
</dbReference>
<dbReference type="CDD" id="cd17748">
    <property type="entry name" value="BRCT_DNA_ligase_like"/>
    <property type="match status" value="1"/>
</dbReference>
<proteinExistence type="predicted"/>
<dbReference type="EC" id="2.7.7.7" evidence="3"/>
<dbReference type="InterPro" id="IPR001357">
    <property type="entry name" value="BRCT_dom"/>
</dbReference>
<feature type="region of interest" description="Disordered" evidence="1">
    <location>
        <begin position="308"/>
        <end position="346"/>
    </location>
</feature>